<evidence type="ECO:0000256" key="14">
    <source>
        <dbReference type="SAM" id="MobiDB-lite"/>
    </source>
</evidence>
<keyword evidence="9" id="KW-0539">Nucleus</keyword>
<evidence type="ECO:0000256" key="12">
    <source>
        <dbReference type="ARBA" id="ARBA00048679"/>
    </source>
</evidence>
<comment type="similarity">
    <text evidence="2">Belongs to the protein kinase superfamily. CAMK Ser/Thr protein kinase family. SNF1 subfamily.</text>
</comment>
<dbReference type="FunFam" id="1.10.8.10:FF:000069">
    <property type="entry name" value="Non-specific serine/threonine protein kinase"/>
    <property type="match status" value="1"/>
</dbReference>
<keyword evidence="4" id="KW-0723">Serine/threonine-protein kinase</keyword>
<dbReference type="Gene3D" id="3.30.200.20">
    <property type="entry name" value="Phosphorylase Kinase, domain 1"/>
    <property type="match status" value="1"/>
</dbReference>
<feature type="compositionally biased region" description="Basic and acidic residues" evidence="14">
    <location>
        <begin position="512"/>
        <end position="531"/>
    </location>
</feature>
<evidence type="ECO:0000256" key="5">
    <source>
        <dbReference type="ARBA" id="ARBA00022679"/>
    </source>
</evidence>
<accession>A0A2T3B4C0</accession>
<evidence type="ECO:0000259" key="15">
    <source>
        <dbReference type="PROSITE" id="PS50011"/>
    </source>
</evidence>
<dbReference type="InterPro" id="IPR032270">
    <property type="entry name" value="AMPK_C"/>
</dbReference>
<evidence type="ECO:0000256" key="3">
    <source>
        <dbReference type="ARBA" id="ARBA00012513"/>
    </source>
</evidence>
<reference evidence="16 17" key="1">
    <citation type="journal article" date="2018" name="New Phytol.">
        <title>Comparative genomics and transcriptomics depict ericoid mycorrhizal fungi as versatile saprotrophs and plant mutualists.</title>
        <authorList>
            <person name="Martino E."/>
            <person name="Morin E."/>
            <person name="Grelet G.A."/>
            <person name="Kuo A."/>
            <person name="Kohler A."/>
            <person name="Daghino S."/>
            <person name="Barry K.W."/>
            <person name="Cichocki N."/>
            <person name="Clum A."/>
            <person name="Dockter R.B."/>
            <person name="Hainaut M."/>
            <person name="Kuo R.C."/>
            <person name="LaButti K."/>
            <person name="Lindahl B.D."/>
            <person name="Lindquist E.A."/>
            <person name="Lipzen A."/>
            <person name="Khouja H.R."/>
            <person name="Magnuson J."/>
            <person name="Murat C."/>
            <person name="Ohm R.A."/>
            <person name="Singer S.W."/>
            <person name="Spatafora J.W."/>
            <person name="Wang M."/>
            <person name="Veneault-Fourrey C."/>
            <person name="Henrissat B."/>
            <person name="Grigoriev I.V."/>
            <person name="Martin F.M."/>
            <person name="Perotto S."/>
        </authorList>
    </citation>
    <scope>NUCLEOTIDE SEQUENCE [LARGE SCALE GENOMIC DNA]</scope>
    <source>
        <strain evidence="16 17">ATCC 22711</strain>
    </source>
</reference>
<dbReference type="RefSeq" id="XP_024721741.1">
    <property type="nucleotide sequence ID" value="XM_024868118.1"/>
</dbReference>
<evidence type="ECO:0000256" key="13">
    <source>
        <dbReference type="PROSITE-ProRule" id="PRU10141"/>
    </source>
</evidence>
<dbReference type="InterPro" id="IPR000719">
    <property type="entry name" value="Prot_kinase_dom"/>
</dbReference>
<dbReference type="FunFam" id="3.30.200.20:FF:000236">
    <property type="entry name" value="Non-specific serine/threonine protein kinase"/>
    <property type="match status" value="1"/>
</dbReference>
<dbReference type="CDD" id="cd14334">
    <property type="entry name" value="UBA_SNF1_fungi"/>
    <property type="match status" value="1"/>
</dbReference>
<evidence type="ECO:0000256" key="9">
    <source>
        <dbReference type="ARBA" id="ARBA00023242"/>
    </source>
</evidence>
<dbReference type="PANTHER" id="PTHR24346">
    <property type="entry name" value="MAP/MICROTUBULE AFFINITY-REGULATING KINASE"/>
    <property type="match status" value="1"/>
</dbReference>
<dbReference type="GO" id="GO:0005524">
    <property type="term" value="F:ATP binding"/>
    <property type="evidence" value="ECO:0007669"/>
    <property type="project" value="UniProtKB-UniRule"/>
</dbReference>
<organism evidence="16 17">
    <name type="scientific">Amorphotheca resinae ATCC 22711</name>
    <dbReference type="NCBI Taxonomy" id="857342"/>
    <lineage>
        <taxon>Eukaryota</taxon>
        <taxon>Fungi</taxon>
        <taxon>Dikarya</taxon>
        <taxon>Ascomycota</taxon>
        <taxon>Pezizomycotina</taxon>
        <taxon>Leotiomycetes</taxon>
        <taxon>Helotiales</taxon>
        <taxon>Amorphothecaceae</taxon>
        <taxon>Amorphotheca</taxon>
    </lineage>
</organism>
<comment type="catalytic activity">
    <reaction evidence="11">
        <text>L-threonyl-[protein] + ATP = O-phospho-L-threonyl-[protein] + ADP + H(+)</text>
        <dbReference type="Rhea" id="RHEA:46608"/>
        <dbReference type="Rhea" id="RHEA-COMP:11060"/>
        <dbReference type="Rhea" id="RHEA-COMP:11605"/>
        <dbReference type="ChEBI" id="CHEBI:15378"/>
        <dbReference type="ChEBI" id="CHEBI:30013"/>
        <dbReference type="ChEBI" id="CHEBI:30616"/>
        <dbReference type="ChEBI" id="CHEBI:61977"/>
        <dbReference type="ChEBI" id="CHEBI:456216"/>
        <dbReference type="EC" id="2.7.11.1"/>
    </reaction>
</comment>
<dbReference type="EC" id="2.7.11.1" evidence="3"/>
<dbReference type="CDD" id="cd14079">
    <property type="entry name" value="STKc_AMPK_alpha"/>
    <property type="match status" value="1"/>
</dbReference>
<dbReference type="Pfam" id="PF08587">
    <property type="entry name" value="UBA_2"/>
    <property type="match status" value="1"/>
</dbReference>
<dbReference type="SMART" id="SM00220">
    <property type="entry name" value="S_TKc"/>
    <property type="match status" value="1"/>
</dbReference>
<evidence type="ECO:0000256" key="7">
    <source>
        <dbReference type="ARBA" id="ARBA00022777"/>
    </source>
</evidence>
<evidence type="ECO:0000256" key="6">
    <source>
        <dbReference type="ARBA" id="ARBA00022741"/>
    </source>
</evidence>
<dbReference type="InterPro" id="IPR008271">
    <property type="entry name" value="Ser/Thr_kinase_AS"/>
</dbReference>
<dbReference type="Pfam" id="PF16579">
    <property type="entry name" value="AdenylateSensor"/>
    <property type="match status" value="2"/>
</dbReference>
<dbReference type="InterPro" id="IPR028375">
    <property type="entry name" value="KA1/Ssp2_C"/>
</dbReference>
<feature type="compositionally biased region" description="Polar residues" evidence="14">
    <location>
        <begin position="618"/>
        <end position="643"/>
    </location>
</feature>
<gene>
    <name evidence="16" type="ORF">M430DRAFT_50130</name>
</gene>
<feature type="binding site" evidence="13">
    <location>
        <position position="94"/>
    </location>
    <ligand>
        <name>ATP</name>
        <dbReference type="ChEBI" id="CHEBI:30616"/>
    </ligand>
</feature>
<feature type="region of interest" description="Disordered" evidence="14">
    <location>
        <begin position="603"/>
        <end position="643"/>
    </location>
</feature>
<evidence type="ECO:0000256" key="8">
    <source>
        <dbReference type="ARBA" id="ARBA00022840"/>
    </source>
</evidence>
<dbReference type="EMBL" id="KZ679010">
    <property type="protein sequence ID" value="PSS20471.1"/>
    <property type="molecule type" value="Genomic_DNA"/>
</dbReference>
<evidence type="ECO:0000256" key="1">
    <source>
        <dbReference type="ARBA" id="ARBA00004123"/>
    </source>
</evidence>
<feature type="compositionally biased region" description="Basic and acidic residues" evidence="14">
    <location>
        <begin position="32"/>
        <end position="55"/>
    </location>
</feature>
<sequence length="782" mass="86600">MMPHGAYEDGELEISLAPSANRRAQNKPPDASTRRDQNGSKHRSVEPAPQKKAEQRVGAYHIVKTLGEGSFGKVKLAVHRVTNQQVALKIIARKKLISRDMAGRVEREIEYLQLLRHPHIIKLYTVIKTPQEIIMVLEYAGGELFDYIVQNGKMREDEARRFFQQIICAVEYCHRHKIVHRDLKPENLLLDENLNVKIADFGLSNIMTDGNFLKTSCGSPNYAAPEVINGKLYAGPEVDVWSCGVILYVLLVGRLPFDDEHIPSLFAKIAKGQYVVPNYMSSGAASLIKKMLAVNPVHRITVEEIRLDPWFVKNLPAYLQPPVEEFIDTGVDPTKAINPKTIAPHASPAIQEKLHDQVTEKISKTMGYGIKDVQEALASEEPSAIKDAYLIVRENKLMQANPNLADDKGQLLFQAASPPPPHAGLKPDGSMSSPPPPDAQASADAPDRQPRPSPRVDAVSPRSTSSAGTDRSTRPYISKIGILPSSLTPYHRDYMERRRLGKTVDSPLSTAHSEDNEPHPQTDAEKAETARRLNPHSKSQLKLDEASKRPAGMTPVPQKKAKPTKWQFGIRSRNQPLEAIGCIYRALQKLGAEWVVDEGWEASRQGSHEDEENKDGSFVSSHSGASLHHANSMNPDRSGSNLQFRAVDPNTQYKLPADPWVLRVRWKKDGMYPPGTVPPGSTHSSTIDLRRQSIGSLSSAGGSLPNQEASTPKSSKPDPVESVIMHLDIQLYEMEPGVYLVDFKCAGYETPDGMLVEEKDVTSPFPFLDLASKLIIQLAEAD</sequence>
<dbReference type="GO" id="GO:0005634">
    <property type="term" value="C:nucleus"/>
    <property type="evidence" value="ECO:0007669"/>
    <property type="project" value="UniProtKB-SubCell"/>
</dbReference>
<dbReference type="OrthoDB" id="193931at2759"/>
<evidence type="ECO:0000256" key="4">
    <source>
        <dbReference type="ARBA" id="ARBA00022527"/>
    </source>
</evidence>
<dbReference type="GO" id="GO:0106310">
    <property type="term" value="F:protein serine kinase activity"/>
    <property type="evidence" value="ECO:0007669"/>
    <property type="project" value="RHEA"/>
</dbReference>
<dbReference type="CDD" id="cd12122">
    <property type="entry name" value="AMPKA_C"/>
    <property type="match status" value="1"/>
</dbReference>
<feature type="region of interest" description="Disordered" evidence="14">
    <location>
        <begin position="1"/>
        <end position="56"/>
    </location>
</feature>
<dbReference type="Gene3D" id="1.10.8.10">
    <property type="entry name" value="DNA helicase RuvA subunit, C-terminal domain"/>
    <property type="match status" value="1"/>
</dbReference>
<comment type="catalytic activity">
    <reaction evidence="12">
        <text>L-seryl-[protein] + ATP = O-phospho-L-seryl-[protein] + ADP + H(+)</text>
        <dbReference type="Rhea" id="RHEA:17989"/>
        <dbReference type="Rhea" id="RHEA-COMP:9863"/>
        <dbReference type="Rhea" id="RHEA-COMP:11604"/>
        <dbReference type="ChEBI" id="CHEBI:15378"/>
        <dbReference type="ChEBI" id="CHEBI:29999"/>
        <dbReference type="ChEBI" id="CHEBI:30616"/>
        <dbReference type="ChEBI" id="CHEBI:83421"/>
        <dbReference type="ChEBI" id="CHEBI:456216"/>
        <dbReference type="EC" id="2.7.11.1"/>
    </reaction>
</comment>
<dbReference type="FunFam" id="1.10.510.10:FF:000544">
    <property type="entry name" value="Non-specific serine/threonine protein kinase"/>
    <property type="match status" value="1"/>
</dbReference>
<dbReference type="PANTHER" id="PTHR24346:SF110">
    <property type="entry name" value="NON-SPECIFIC SERINE_THREONINE PROTEIN KINASE"/>
    <property type="match status" value="1"/>
</dbReference>
<evidence type="ECO:0000256" key="2">
    <source>
        <dbReference type="ARBA" id="ARBA00006234"/>
    </source>
</evidence>
<dbReference type="InterPro" id="IPR017441">
    <property type="entry name" value="Protein_kinase_ATP_BS"/>
</dbReference>
<dbReference type="SUPFAM" id="SSF103243">
    <property type="entry name" value="KA1-like"/>
    <property type="match status" value="1"/>
</dbReference>
<dbReference type="GO" id="GO:0035556">
    <property type="term" value="P:intracellular signal transduction"/>
    <property type="evidence" value="ECO:0007669"/>
    <property type="project" value="TreeGrafter"/>
</dbReference>
<dbReference type="PROSITE" id="PS00108">
    <property type="entry name" value="PROTEIN_KINASE_ST"/>
    <property type="match status" value="1"/>
</dbReference>
<dbReference type="STRING" id="857342.A0A2T3B4C0"/>
<dbReference type="SUPFAM" id="SSF56112">
    <property type="entry name" value="Protein kinase-like (PK-like)"/>
    <property type="match status" value="1"/>
</dbReference>
<dbReference type="GeneID" id="36576199"/>
<dbReference type="Gene3D" id="1.10.510.10">
    <property type="entry name" value="Transferase(Phosphotransferase) domain 1"/>
    <property type="match status" value="1"/>
</dbReference>
<dbReference type="Pfam" id="PF00069">
    <property type="entry name" value="Pkinase"/>
    <property type="match status" value="1"/>
</dbReference>
<dbReference type="GO" id="GO:0004674">
    <property type="term" value="F:protein serine/threonine kinase activity"/>
    <property type="evidence" value="ECO:0007669"/>
    <property type="project" value="UniProtKB-KW"/>
</dbReference>
<feature type="domain" description="Protein kinase" evidence="15">
    <location>
        <begin position="60"/>
        <end position="311"/>
    </location>
</feature>
<name>A0A2T3B4C0_AMORE</name>
<dbReference type="Proteomes" id="UP000241818">
    <property type="component" value="Unassembled WGS sequence"/>
</dbReference>
<dbReference type="Gene3D" id="3.30.310.80">
    <property type="entry name" value="Kinase associated domain 1, KA1"/>
    <property type="match status" value="1"/>
</dbReference>
<evidence type="ECO:0000256" key="11">
    <source>
        <dbReference type="ARBA" id="ARBA00047899"/>
    </source>
</evidence>
<feature type="region of interest" description="Disordered" evidence="14">
    <location>
        <begin position="696"/>
        <end position="720"/>
    </location>
</feature>
<dbReference type="GO" id="GO:0005737">
    <property type="term" value="C:cytoplasm"/>
    <property type="evidence" value="ECO:0007669"/>
    <property type="project" value="TreeGrafter"/>
</dbReference>
<dbReference type="InParanoid" id="A0A2T3B4C0"/>
<feature type="region of interest" description="Disordered" evidence="14">
    <location>
        <begin position="503"/>
        <end position="569"/>
    </location>
</feature>
<dbReference type="PROSITE" id="PS50011">
    <property type="entry name" value="PROTEIN_KINASE_DOM"/>
    <property type="match status" value="1"/>
</dbReference>
<evidence type="ECO:0000313" key="17">
    <source>
        <dbReference type="Proteomes" id="UP000241818"/>
    </source>
</evidence>
<dbReference type="PROSITE" id="PS00107">
    <property type="entry name" value="PROTEIN_KINASE_ATP"/>
    <property type="match status" value="1"/>
</dbReference>
<dbReference type="InterPro" id="IPR011009">
    <property type="entry name" value="Kinase-like_dom_sf"/>
</dbReference>
<dbReference type="FunCoup" id="A0A2T3B4C0">
    <property type="interactions" value="957"/>
</dbReference>
<keyword evidence="7" id="KW-0418">Kinase</keyword>
<keyword evidence="5" id="KW-0808">Transferase</keyword>
<comment type="subcellular location">
    <subcellularLocation>
        <location evidence="1">Nucleus</location>
    </subcellularLocation>
</comment>
<dbReference type="InterPro" id="IPR013896">
    <property type="entry name" value="SNF1_UBA"/>
</dbReference>
<keyword evidence="6 13" id="KW-0547">Nucleotide-binding</keyword>
<proteinExistence type="inferred from homology"/>
<dbReference type="AlphaFoldDB" id="A0A2T3B4C0"/>
<protein>
    <recommendedName>
        <fullName evidence="3">non-specific serine/threonine protein kinase</fullName>
        <ecNumber evidence="3">2.7.11.1</ecNumber>
    </recommendedName>
</protein>
<feature type="compositionally biased region" description="Polar residues" evidence="14">
    <location>
        <begin position="461"/>
        <end position="470"/>
    </location>
</feature>
<keyword evidence="10" id="KW-0119">Carbohydrate metabolism</keyword>
<keyword evidence="17" id="KW-1185">Reference proteome</keyword>
<feature type="compositionally biased region" description="Polar residues" evidence="14">
    <location>
        <begin position="705"/>
        <end position="714"/>
    </location>
</feature>
<feature type="region of interest" description="Disordered" evidence="14">
    <location>
        <begin position="413"/>
        <end position="477"/>
    </location>
</feature>
<keyword evidence="8 13" id="KW-0067">ATP-binding</keyword>
<evidence type="ECO:0000256" key="10">
    <source>
        <dbReference type="ARBA" id="ARBA00023277"/>
    </source>
</evidence>
<evidence type="ECO:0000313" key="16">
    <source>
        <dbReference type="EMBL" id="PSS20471.1"/>
    </source>
</evidence>